<organism evidence="4 5">
    <name type="scientific">Latilactobacillus curvatus</name>
    <name type="common">Lactobacillus curvatus</name>
    <dbReference type="NCBI Taxonomy" id="28038"/>
    <lineage>
        <taxon>Bacteria</taxon>
        <taxon>Bacillati</taxon>
        <taxon>Bacillota</taxon>
        <taxon>Bacilli</taxon>
        <taxon>Lactobacillales</taxon>
        <taxon>Lactobacillaceae</taxon>
        <taxon>Latilactobacillus</taxon>
    </lineage>
</organism>
<protein>
    <recommendedName>
        <fullName evidence="3">Glycosyltransferase 2-like domain-containing protein</fullName>
    </recommendedName>
</protein>
<evidence type="ECO:0000259" key="3">
    <source>
        <dbReference type="Pfam" id="PF00535"/>
    </source>
</evidence>
<dbReference type="Proteomes" id="UP000199749">
    <property type="component" value="Chromosome"/>
</dbReference>
<dbReference type="InterPro" id="IPR001173">
    <property type="entry name" value="Glyco_trans_2-like"/>
</dbReference>
<gene>
    <name evidence="4" type="ORF">CG419_09690</name>
</gene>
<evidence type="ECO:0000313" key="4">
    <source>
        <dbReference type="EMBL" id="ASN60870.1"/>
    </source>
</evidence>
<accession>A0AAC9Y1E2</accession>
<feature type="domain" description="Glycosyltransferase 2-like" evidence="3">
    <location>
        <begin position="22"/>
        <end position="113"/>
    </location>
</feature>
<sequence length="343" mass="39840">MKITYLRIEMMTLETATLLQLSIIIPVHNAEQYIERCVDSFIGTFNAFSELILIDDGSTDDTKQRCRAIIERYPDWRIRYVYQANGGVSSARNHGLALAEGQWVYFVDADDFLVNSAQLFEPVVGQSVDWMLFRTKIERAGGTDSAFGLTEDGDYQYKMAKGLFLDHYYQNVFFQSCNKLYRRAIIDAEALRFDESLRIGEDLIFNLQYLQHCRVVRHRAAFLYVYEIGHAEAATSTLKPQWFPVNLTALDIIETQLVAGITEVDRAAYTRFLKQYVRTFFRMLIVFDQRTLTVPERQFIQTQLINLERGLPNGTSRWLGWLNRSHLAPVMLVGLRRLKQRLK</sequence>
<dbReference type="EMBL" id="CP022474">
    <property type="protein sequence ID" value="ASN60870.1"/>
    <property type="molecule type" value="Genomic_DNA"/>
</dbReference>
<dbReference type="AlphaFoldDB" id="A0AAC9Y1E2"/>
<dbReference type="PANTHER" id="PTHR22916:SF51">
    <property type="entry name" value="GLYCOSYLTRANSFERASE EPSH-RELATED"/>
    <property type="match status" value="1"/>
</dbReference>
<dbReference type="Pfam" id="PF00535">
    <property type="entry name" value="Glycos_transf_2"/>
    <property type="match status" value="1"/>
</dbReference>
<keyword evidence="1" id="KW-0328">Glycosyltransferase</keyword>
<keyword evidence="2" id="KW-0808">Transferase</keyword>
<dbReference type="Gene3D" id="3.90.550.10">
    <property type="entry name" value="Spore Coat Polysaccharide Biosynthesis Protein SpsA, Chain A"/>
    <property type="match status" value="1"/>
</dbReference>
<dbReference type="PANTHER" id="PTHR22916">
    <property type="entry name" value="GLYCOSYLTRANSFERASE"/>
    <property type="match status" value="1"/>
</dbReference>
<evidence type="ECO:0000256" key="1">
    <source>
        <dbReference type="ARBA" id="ARBA00022676"/>
    </source>
</evidence>
<evidence type="ECO:0000313" key="5">
    <source>
        <dbReference type="Proteomes" id="UP000199749"/>
    </source>
</evidence>
<dbReference type="GO" id="GO:0016757">
    <property type="term" value="F:glycosyltransferase activity"/>
    <property type="evidence" value="ECO:0007669"/>
    <property type="project" value="UniProtKB-KW"/>
</dbReference>
<dbReference type="SUPFAM" id="SSF53448">
    <property type="entry name" value="Nucleotide-diphospho-sugar transferases"/>
    <property type="match status" value="1"/>
</dbReference>
<reference evidence="4 5" key="1">
    <citation type="submission" date="2017-07" db="EMBL/GenBank/DDBJ databases">
        <title>Lactobacillus curvatus MRS6 whole genome.</title>
        <authorList>
            <person name="Jans C."/>
            <person name="Lagler S."/>
            <person name="Lacroix C."/>
            <person name="Meile L."/>
            <person name="Stevens M.J.A."/>
        </authorList>
    </citation>
    <scope>NUCLEOTIDE SEQUENCE [LARGE SCALE GENOMIC DNA]</scope>
    <source>
        <strain evidence="4 5">MRS6</strain>
    </source>
</reference>
<proteinExistence type="predicted"/>
<dbReference type="InterPro" id="IPR029044">
    <property type="entry name" value="Nucleotide-diphossugar_trans"/>
</dbReference>
<name>A0AAC9Y1E2_LATCU</name>
<evidence type="ECO:0000256" key="2">
    <source>
        <dbReference type="ARBA" id="ARBA00022679"/>
    </source>
</evidence>